<protein>
    <submittedName>
        <fullName evidence="2">Intradiol ring-cleavage dioxygenase</fullName>
    </submittedName>
</protein>
<keyword evidence="3" id="KW-1185">Reference proteome</keyword>
<keyword evidence="2" id="KW-0560">Oxidoreductase</keyword>
<dbReference type="InterPro" id="IPR015889">
    <property type="entry name" value="Intradiol_dOase_core"/>
</dbReference>
<gene>
    <name evidence="2" type="ORF">Thini_0998</name>
</gene>
<evidence type="ECO:0000313" key="2">
    <source>
        <dbReference type="EMBL" id="EIJ33623.1"/>
    </source>
</evidence>
<dbReference type="PANTHER" id="PTHR34315">
    <property type="match status" value="1"/>
</dbReference>
<accession>A0A656HBE0</accession>
<dbReference type="PANTHER" id="PTHR34315:SF1">
    <property type="entry name" value="INTRADIOL RING-CLEAVAGE DIOXYGENASES DOMAIN-CONTAINING PROTEIN-RELATED"/>
    <property type="match status" value="1"/>
</dbReference>
<dbReference type="Proteomes" id="UP000005317">
    <property type="component" value="Unassembled WGS sequence"/>
</dbReference>
<dbReference type="InterPro" id="IPR000627">
    <property type="entry name" value="Intradiol_dOase_C"/>
</dbReference>
<feature type="domain" description="Intradiol ring-cleavage dioxygenases" evidence="1">
    <location>
        <begin position="101"/>
        <end position="215"/>
    </location>
</feature>
<keyword evidence="2" id="KW-0223">Dioxygenase</keyword>
<dbReference type="AlphaFoldDB" id="A0A656HBE0"/>
<dbReference type="GO" id="GO:0016702">
    <property type="term" value="F:oxidoreductase activity, acting on single donors with incorporation of molecular oxygen, incorporation of two atoms of oxygen"/>
    <property type="evidence" value="ECO:0007669"/>
    <property type="project" value="InterPro"/>
</dbReference>
<name>A0A656HBE0_THINJ</name>
<sequence precursor="true">MMEKKSALAERRHILKILGGGILLGNPWLSSAWGNTAISAAATTGTKWASGNTSLITVPYPDDSIFDSGNTCNIALTQATTEGPCYFGVETGEDISSGLSGLPMQLCLKLVDSDCQPLENHWIEVWHCDNRGVYSGNTRESFDSSRFAGGFCTSNDSAAQASTWYRGILQTDSKGRVNFKTCFPGWYRGRTIHIHFAVRERSGHARVISQFCFTDALAKEICTTHEHYSSRGEQDTTLAGGRDGVFPRSGYESFMLTTAQNADGTLLAYHTIKIA</sequence>
<dbReference type="Pfam" id="PF00775">
    <property type="entry name" value="Dioxygenase_C"/>
    <property type="match status" value="1"/>
</dbReference>
<dbReference type="RefSeq" id="WP_002707574.1">
    <property type="nucleotide sequence ID" value="NZ_JH651384.1"/>
</dbReference>
<dbReference type="SUPFAM" id="SSF49482">
    <property type="entry name" value="Aromatic compound dioxygenase"/>
    <property type="match status" value="1"/>
</dbReference>
<evidence type="ECO:0000313" key="3">
    <source>
        <dbReference type="Proteomes" id="UP000005317"/>
    </source>
</evidence>
<dbReference type="EMBL" id="JH651384">
    <property type="protein sequence ID" value="EIJ33623.1"/>
    <property type="molecule type" value="Genomic_DNA"/>
</dbReference>
<proteinExistence type="predicted"/>
<evidence type="ECO:0000259" key="1">
    <source>
        <dbReference type="Pfam" id="PF00775"/>
    </source>
</evidence>
<organism evidence="2 3">
    <name type="scientific">Thiothrix nivea (strain ATCC 35100 / DSM 5205 / JP2)</name>
    <dbReference type="NCBI Taxonomy" id="870187"/>
    <lineage>
        <taxon>Bacteria</taxon>
        <taxon>Pseudomonadati</taxon>
        <taxon>Pseudomonadota</taxon>
        <taxon>Gammaproteobacteria</taxon>
        <taxon>Thiotrichales</taxon>
        <taxon>Thiotrichaceae</taxon>
        <taxon>Thiothrix</taxon>
    </lineage>
</organism>
<dbReference type="Gene3D" id="2.60.130.10">
    <property type="entry name" value="Aromatic compound dioxygenase"/>
    <property type="match status" value="1"/>
</dbReference>
<dbReference type="GO" id="GO:0008199">
    <property type="term" value="F:ferric iron binding"/>
    <property type="evidence" value="ECO:0007669"/>
    <property type="project" value="InterPro"/>
</dbReference>
<reference evidence="3" key="1">
    <citation type="journal article" date="2011" name="Stand. Genomic Sci.">
        <title>Genome sequence of the filamentous, gliding Thiothrix nivea neotype strain (JP2(T)).</title>
        <authorList>
            <person name="Lapidus A."/>
            <person name="Nolan M."/>
            <person name="Lucas S."/>
            <person name="Glavina Del Rio T."/>
            <person name="Tice H."/>
            <person name="Cheng J.F."/>
            <person name="Tapia R."/>
            <person name="Han C."/>
            <person name="Goodwin L."/>
            <person name="Pitluck S."/>
            <person name="Liolios K."/>
            <person name="Pagani I."/>
            <person name="Ivanova N."/>
            <person name="Huntemann M."/>
            <person name="Mavromatis K."/>
            <person name="Mikhailova N."/>
            <person name="Pati A."/>
            <person name="Chen A."/>
            <person name="Palaniappan K."/>
            <person name="Land M."/>
            <person name="Brambilla E.M."/>
            <person name="Rohde M."/>
            <person name="Abt B."/>
            <person name="Verbarg S."/>
            <person name="Goker M."/>
            <person name="Bristow J."/>
            <person name="Eisen J.A."/>
            <person name="Markowitz V."/>
            <person name="Hugenholtz P."/>
            <person name="Kyrpides N.C."/>
            <person name="Klenk H.P."/>
            <person name="Woyke T."/>
        </authorList>
    </citation>
    <scope>NUCLEOTIDE SEQUENCE [LARGE SCALE GENOMIC DNA]</scope>
    <source>
        <strain evidence="3">ATCC 35100 / DSM 5205 / JP2</strain>
    </source>
</reference>